<keyword evidence="3" id="KW-1185">Reference proteome</keyword>
<proteinExistence type="predicted"/>
<sequence>MEKEFEIKIKQADKQAMRAIFRTKHSDLELDLPLDNGAFDFNVIENTSNSILNQDKEGQERRRDSNMFIESVSTIIHDRFYKEIELHGEPRTDLAELMESVQDDIQKGFNNKLKELGVNQNVDDIEVKFTDGSTTFNDYSGGDVHQFCFEVSHLNKLSKFEIFVSEENPSIKREGLQKDYGTIFGSNERFNYVMDQIDVQIEQQIKEEQEMDFEPHFDAPEKEPEPKSKKSKKRDRGHGFSM</sequence>
<dbReference type="OrthoDB" id="9913061at2"/>
<protein>
    <submittedName>
        <fullName evidence="2">Uncharacterized protein</fullName>
    </submittedName>
</protein>
<dbReference type="AlphaFoldDB" id="A0A2N7TUC4"/>
<dbReference type="EMBL" id="PNRF01000050">
    <property type="protein sequence ID" value="PMR71787.1"/>
    <property type="molecule type" value="Genomic_DNA"/>
</dbReference>
<gene>
    <name evidence="2" type="ORF">C1H69_22910</name>
</gene>
<comment type="caution">
    <text evidence="2">The sequence shown here is derived from an EMBL/GenBank/DDBJ whole genome shotgun (WGS) entry which is preliminary data.</text>
</comment>
<evidence type="ECO:0000256" key="1">
    <source>
        <dbReference type="SAM" id="MobiDB-lite"/>
    </source>
</evidence>
<dbReference type="Proteomes" id="UP000235803">
    <property type="component" value="Unassembled WGS sequence"/>
</dbReference>
<name>A0A2N7TUC4_9GAMM</name>
<feature type="region of interest" description="Disordered" evidence="1">
    <location>
        <begin position="204"/>
        <end position="242"/>
    </location>
</feature>
<dbReference type="RefSeq" id="WP_102655696.1">
    <property type="nucleotide sequence ID" value="NZ_PNRF01000050.1"/>
</dbReference>
<feature type="compositionally biased region" description="Basic and acidic residues" evidence="1">
    <location>
        <begin position="204"/>
        <end position="228"/>
    </location>
</feature>
<evidence type="ECO:0000313" key="3">
    <source>
        <dbReference type="Proteomes" id="UP000235803"/>
    </source>
</evidence>
<accession>A0A2N7TUC4</accession>
<evidence type="ECO:0000313" key="2">
    <source>
        <dbReference type="EMBL" id="PMR71787.1"/>
    </source>
</evidence>
<reference evidence="2 3" key="1">
    <citation type="submission" date="2018-01" db="EMBL/GenBank/DDBJ databases">
        <title>Halomonas endophytica sp. nov., isolated from storage liquid in the stems of Populus euphratica.</title>
        <authorList>
            <person name="Chen C."/>
        </authorList>
    </citation>
    <scope>NUCLEOTIDE SEQUENCE [LARGE SCALE GENOMIC DNA]</scope>
    <source>
        <strain evidence="2 3">MC28</strain>
    </source>
</reference>
<organism evidence="2 3">
    <name type="scientific">Billgrantia endophytica</name>
    <dbReference type="NCBI Taxonomy" id="2033802"/>
    <lineage>
        <taxon>Bacteria</taxon>
        <taxon>Pseudomonadati</taxon>
        <taxon>Pseudomonadota</taxon>
        <taxon>Gammaproteobacteria</taxon>
        <taxon>Oceanospirillales</taxon>
        <taxon>Halomonadaceae</taxon>
        <taxon>Billgrantia</taxon>
    </lineage>
</organism>